<feature type="region of interest" description="Disordered" evidence="2">
    <location>
        <begin position="111"/>
        <end position="142"/>
    </location>
</feature>
<keyword evidence="1" id="KW-0862">Zinc</keyword>
<organism evidence="4 5">
    <name type="scientific">Symbiodinium pilosum</name>
    <name type="common">Dinoflagellate</name>
    <dbReference type="NCBI Taxonomy" id="2952"/>
    <lineage>
        <taxon>Eukaryota</taxon>
        <taxon>Sar</taxon>
        <taxon>Alveolata</taxon>
        <taxon>Dinophyceae</taxon>
        <taxon>Suessiales</taxon>
        <taxon>Symbiodiniaceae</taxon>
        <taxon>Symbiodinium</taxon>
    </lineage>
</organism>
<feature type="non-terminal residue" evidence="4">
    <location>
        <position position="164"/>
    </location>
</feature>
<sequence length="164" mass="18059">VECLVCAAKVSAMGLALRLDKNSAWQTWWSSGGNSGGGAWPAKDKACRSCGKKFWREWDRHQHERMCQSYTHARSRAPRPPDKRNKKAQSMRVEGYGYGYRGQEALQVLLQDPPPERPWGGREAPQASQSASSVETTSTAVSASRLPALAEFRAAAAEALQARI</sequence>
<feature type="region of interest" description="Disordered" evidence="2">
    <location>
        <begin position="69"/>
        <end position="91"/>
    </location>
</feature>
<dbReference type="InterPro" id="IPR013087">
    <property type="entry name" value="Znf_C2H2_type"/>
</dbReference>
<dbReference type="PROSITE" id="PS50157">
    <property type="entry name" value="ZINC_FINGER_C2H2_2"/>
    <property type="match status" value="1"/>
</dbReference>
<feature type="non-terminal residue" evidence="4">
    <location>
        <position position="1"/>
    </location>
</feature>
<keyword evidence="1" id="KW-0479">Metal-binding</keyword>
<feature type="domain" description="C2H2-type" evidence="3">
    <location>
        <begin position="45"/>
        <end position="77"/>
    </location>
</feature>
<reference evidence="4" key="1">
    <citation type="submission" date="2021-02" db="EMBL/GenBank/DDBJ databases">
        <authorList>
            <person name="Dougan E. K."/>
            <person name="Rhodes N."/>
            <person name="Thang M."/>
            <person name="Chan C."/>
        </authorList>
    </citation>
    <scope>NUCLEOTIDE SEQUENCE</scope>
</reference>
<dbReference type="GO" id="GO:0008270">
    <property type="term" value="F:zinc ion binding"/>
    <property type="evidence" value="ECO:0007669"/>
    <property type="project" value="UniProtKB-KW"/>
</dbReference>
<evidence type="ECO:0000256" key="1">
    <source>
        <dbReference type="PROSITE-ProRule" id="PRU00042"/>
    </source>
</evidence>
<accession>A0A812SJT7</accession>
<dbReference type="AlphaFoldDB" id="A0A812SJT7"/>
<evidence type="ECO:0000313" key="4">
    <source>
        <dbReference type="EMBL" id="CAE7480469.1"/>
    </source>
</evidence>
<gene>
    <name evidence="4" type="ORF">SPIL2461_LOCUS12254</name>
</gene>
<feature type="compositionally biased region" description="Low complexity" evidence="2">
    <location>
        <begin position="126"/>
        <end position="142"/>
    </location>
</feature>
<dbReference type="EMBL" id="CAJNIZ010024916">
    <property type="protein sequence ID" value="CAE7480469.1"/>
    <property type="molecule type" value="Genomic_DNA"/>
</dbReference>
<evidence type="ECO:0000259" key="3">
    <source>
        <dbReference type="PROSITE" id="PS50157"/>
    </source>
</evidence>
<keyword evidence="1" id="KW-0863">Zinc-finger</keyword>
<protein>
    <recommendedName>
        <fullName evidence="3">C2H2-type domain-containing protein</fullName>
    </recommendedName>
</protein>
<keyword evidence="5" id="KW-1185">Reference proteome</keyword>
<evidence type="ECO:0000313" key="5">
    <source>
        <dbReference type="Proteomes" id="UP000649617"/>
    </source>
</evidence>
<comment type="caution">
    <text evidence="4">The sequence shown here is derived from an EMBL/GenBank/DDBJ whole genome shotgun (WGS) entry which is preliminary data.</text>
</comment>
<proteinExistence type="predicted"/>
<name>A0A812SJT7_SYMPI</name>
<evidence type="ECO:0000256" key="2">
    <source>
        <dbReference type="SAM" id="MobiDB-lite"/>
    </source>
</evidence>
<dbReference type="Proteomes" id="UP000649617">
    <property type="component" value="Unassembled WGS sequence"/>
</dbReference>